<dbReference type="OrthoDB" id="527344at2759"/>
<evidence type="ECO:0000256" key="1">
    <source>
        <dbReference type="ARBA" id="ARBA00001947"/>
    </source>
</evidence>
<dbReference type="AlphaFoldDB" id="A0A9P7RZA5"/>
<keyword evidence="12" id="KW-1185">Reference proteome</keyword>
<gene>
    <name evidence="11" type="ORF">E1B28_008594</name>
</gene>
<sequence>MSFRSVMASALSVTFLGTSSGGGPSISRNCSSLIADVLGNGNLWMVDCAEGTTRQFANQPWTHGQRNPRLSQVKKMFITHMHADHVMGIIPLLRNVLFPPSTDLPRNMQSPKKAPSVEIYGPAGIRTFVRSILKMTLTCTAENYVVHELLNTGDQPTLCDPPEVLHYNEIPGRDIYCSSEDGFWRDITREKGFLCDVAVDAGPILHRDPCLGYVFRECAPLSRKLVFLGDTYDASPIVPLCLDPPPSLVVHESTEAFIPEGIDPKSKRSSETVKEKALARGHSTPEQAGEFARKVGTQQLVLNHIGSRFPTPSPTDTKGIRANVLQEMERQASVAWGMGNAHVAFDFMRVNVPLPADNKRRHSTPVEFQGSEEFSVTPNARYGRGKRAFAAVTSQQPVDIETSKSGWSRRRGGRPDIQGFEGGDREHDSSDRYGSHYGRGRGRGHGNSSRGRWW</sequence>
<dbReference type="InterPro" id="IPR036866">
    <property type="entry name" value="RibonucZ/Hydroxyglut_hydro"/>
</dbReference>
<keyword evidence="5" id="KW-0479">Metal-binding</keyword>
<dbReference type="CDD" id="cd07717">
    <property type="entry name" value="RNaseZ_ZiPD-like_MBL-fold"/>
    <property type="match status" value="1"/>
</dbReference>
<accession>A0A9P7RZA5</accession>
<dbReference type="RefSeq" id="XP_043008698.1">
    <property type="nucleotide sequence ID" value="XM_043153414.1"/>
</dbReference>
<evidence type="ECO:0000256" key="7">
    <source>
        <dbReference type="ARBA" id="ARBA00022801"/>
    </source>
</evidence>
<evidence type="ECO:0000256" key="6">
    <source>
        <dbReference type="ARBA" id="ARBA00022759"/>
    </source>
</evidence>
<dbReference type="Proteomes" id="UP001049176">
    <property type="component" value="Chromosome 5"/>
</dbReference>
<dbReference type="GO" id="GO:0005634">
    <property type="term" value="C:nucleus"/>
    <property type="evidence" value="ECO:0007669"/>
    <property type="project" value="TreeGrafter"/>
</dbReference>
<evidence type="ECO:0000256" key="5">
    <source>
        <dbReference type="ARBA" id="ARBA00022723"/>
    </source>
</evidence>
<dbReference type="KEGG" id="more:E1B28_008594"/>
<reference evidence="11" key="1">
    <citation type="journal article" date="2021" name="Genome Biol. Evol.">
        <title>The assembled and annotated genome of the fairy-ring fungus Marasmius oreades.</title>
        <authorList>
            <person name="Hiltunen M."/>
            <person name="Ament-Velasquez S.L."/>
            <person name="Johannesson H."/>
        </authorList>
    </citation>
    <scope>NUCLEOTIDE SEQUENCE</scope>
    <source>
        <strain evidence="11">03SP1</strain>
    </source>
</reference>
<feature type="signal peptide" evidence="10">
    <location>
        <begin position="1"/>
        <end position="21"/>
    </location>
</feature>
<dbReference type="PANTHER" id="PTHR46018">
    <property type="entry name" value="ZINC PHOSPHODIESTERASE ELAC PROTEIN 1"/>
    <property type="match status" value="1"/>
</dbReference>
<evidence type="ECO:0000313" key="11">
    <source>
        <dbReference type="EMBL" id="KAG7092228.1"/>
    </source>
</evidence>
<comment type="subunit">
    <text evidence="2">Homodimer.</text>
</comment>
<dbReference type="SUPFAM" id="SSF56281">
    <property type="entry name" value="Metallo-hydrolase/oxidoreductase"/>
    <property type="match status" value="1"/>
</dbReference>
<evidence type="ECO:0000256" key="10">
    <source>
        <dbReference type="SAM" id="SignalP"/>
    </source>
</evidence>
<comment type="cofactor">
    <cofactor evidence="1">
        <name>Zn(2+)</name>
        <dbReference type="ChEBI" id="CHEBI:29105"/>
    </cofactor>
</comment>
<dbReference type="EMBL" id="CM032185">
    <property type="protein sequence ID" value="KAG7092228.1"/>
    <property type="molecule type" value="Genomic_DNA"/>
</dbReference>
<dbReference type="Gene3D" id="3.60.15.10">
    <property type="entry name" value="Ribonuclease Z/Hydroxyacylglutathione hydrolase-like"/>
    <property type="match status" value="1"/>
</dbReference>
<evidence type="ECO:0000256" key="8">
    <source>
        <dbReference type="ARBA" id="ARBA00022833"/>
    </source>
</evidence>
<organism evidence="11 12">
    <name type="scientific">Marasmius oreades</name>
    <name type="common">fairy-ring Marasmius</name>
    <dbReference type="NCBI Taxonomy" id="181124"/>
    <lineage>
        <taxon>Eukaryota</taxon>
        <taxon>Fungi</taxon>
        <taxon>Dikarya</taxon>
        <taxon>Basidiomycota</taxon>
        <taxon>Agaricomycotina</taxon>
        <taxon>Agaricomycetes</taxon>
        <taxon>Agaricomycetidae</taxon>
        <taxon>Agaricales</taxon>
        <taxon>Marasmiineae</taxon>
        <taxon>Marasmiaceae</taxon>
        <taxon>Marasmius</taxon>
    </lineage>
</organism>
<dbReference type="InterPro" id="IPR013471">
    <property type="entry name" value="RNase_Z/BN"/>
</dbReference>
<evidence type="ECO:0008006" key="13">
    <source>
        <dbReference type="Google" id="ProtNLM"/>
    </source>
</evidence>
<evidence type="ECO:0000313" key="12">
    <source>
        <dbReference type="Proteomes" id="UP001049176"/>
    </source>
</evidence>
<dbReference type="GO" id="GO:0046872">
    <property type="term" value="F:metal ion binding"/>
    <property type="evidence" value="ECO:0007669"/>
    <property type="project" value="UniProtKB-KW"/>
</dbReference>
<comment type="caution">
    <text evidence="11">The sequence shown here is derived from an EMBL/GenBank/DDBJ whole genome shotgun (WGS) entry which is preliminary data.</text>
</comment>
<dbReference type="GeneID" id="66077670"/>
<keyword evidence="3" id="KW-0819">tRNA processing</keyword>
<name>A0A9P7RZA5_9AGAR</name>
<dbReference type="GO" id="GO:0042781">
    <property type="term" value="F:3'-tRNA processing endoribonuclease activity"/>
    <property type="evidence" value="ECO:0007669"/>
    <property type="project" value="TreeGrafter"/>
</dbReference>
<keyword evidence="6" id="KW-0255">Endonuclease</keyword>
<feature type="chain" id="PRO_5040214847" description="Metallo-beta-lactamase domain-containing protein" evidence="10">
    <location>
        <begin position="22"/>
        <end position="454"/>
    </location>
</feature>
<keyword evidence="4" id="KW-0540">Nuclease</keyword>
<evidence type="ECO:0000256" key="9">
    <source>
        <dbReference type="SAM" id="MobiDB-lite"/>
    </source>
</evidence>
<evidence type="ECO:0000256" key="4">
    <source>
        <dbReference type="ARBA" id="ARBA00022722"/>
    </source>
</evidence>
<protein>
    <recommendedName>
        <fullName evidence="13">Metallo-beta-lactamase domain-containing protein</fullName>
    </recommendedName>
</protein>
<proteinExistence type="predicted"/>
<keyword evidence="10" id="KW-0732">Signal</keyword>
<feature type="region of interest" description="Disordered" evidence="9">
    <location>
        <begin position="393"/>
        <end position="454"/>
    </location>
</feature>
<keyword evidence="8" id="KW-0862">Zinc</keyword>
<evidence type="ECO:0000256" key="2">
    <source>
        <dbReference type="ARBA" id="ARBA00011738"/>
    </source>
</evidence>
<dbReference type="PANTHER" id="PTHR46018:SF2">
    <property type="entry name" value="ZINC PHOSPHODIESTERASE ELAC PROTEIN 1"/>
    <property type="match status" value="1"/>
</dbReference>
<keyword evidence="7" id="KW-0378">Hydrolase</keyword>
<evidence type="ECO:0000256" key="3">
    <source>
        <dbReference type="ARBA" id="ARBA00022694"/>
    </source>
</evidence>
<feature type="compositionally biased region" description="Basic and acidic residues" evidence="9">
    <location>
        <begin position="422"/>
        <end position="434"/>
    </location>
</feature>